<dbReference type="Pfam" id="PF05157">
    <property type="entry name" value="MshEN"/>
    <property type="match status" value="1"/>
</dbReference>
<dbReference type="GO" id="GO:0005524">
    <property type="term" value="F:ATP binding"/>
    <property type="evidence" value="ECO:0007669"/>
    <property type="project" value="UniProtKB-KW"/>
</dbReference>
<dbReference type="AlphaFoldDB" id="A0A7W5B817"/>
<dbReference type="GO" id="GO:0005886">
    <property type="term" value="C:plasma membrane"/>
    <property type="evidence" value="ECO:0007669"/>
    <property type="project" value="TreeGrafter"/>
</dbReference>
<dbReference type="Pfam" id="PF00437">
    <property type="entry name" value="T2SSE"/>
    <property type="match status" value="1"/>
</dbReference>
<sequence>MTSLSRPSDILTPAMLAELHRERQDSGQTLWTLLEERLGLAPAQSLAELGAAFRMRTLDLDGLRALRTDFALLPYADAVQRKCLAGWDGERLLCVTADPFDSALQTWVEARVRRAVHWCLAHPGDLGAFFTMAEEKLRAIDGSFSFGGELQVASAGGDLSLASISQDASPVVKLVNSSVFDALKLGASDMHFEVGAKGLALKYRIDGVLSQVLFVAGLEMADQVVSRLKVMSELDISERRIPQDGRFKLQVKGKQIDFRVSIMPSLFGEDVVVRILDKEALADQMVGLRLDHLGFDAPILARVRQLAREPYGMTLVTGPTGSGKTTTLYAALTEINSGQDKIVTIEDPVEYQLPGILQIPVNEKKGLSFALGLRSILRHDPDKILVGEIRDPETARIAIQSALTGHQVFTSVHANNVFDVLGRFLHMGVDIYSFVSALNGVLAQRLMRMVCLACSAPYEPSRQELEECGLAGKLEAGATLARGRGCAHCRGTGYKGRKAIGEFLRMNDELRELIIARAPIRAIKEVALKGGTRFLRDAALDAARAGMTTLEEVNRVTFSE</sequence>
<dbReference type="RefSeq" id="WP_183440183.1">
    <property type="nucleotide sequence ID" value="NZ_JACHXD010000003.1"/>
</dbReference>
<dbReference type="SUPFAM" id="SSF52540">
    <property type="entry name" value="P-loop containing nucleoside triphosphate hydrolases"/>
    <property type="match status" value="1"/>
</dbReference>
<organism evidence="5 6">
    <name type="scientific">Pseudoduganella violacea</name>
    <dbReference type="NCBI Taxonomy" id="1715466"/>
    <lineage>
        <taxon>Bacteria</taxon>
        <taxon>Pseudomonadati</taxon>
        <taxon>Pseudomonadota</taxon>
        <taxon>Betaproteobacteria</taxon>
        <taxon>Burkholderiales</taxon>
        <taxon>Oxalobacteraceae</taxon>
        <taxon>Telluria group</taxon>
        <taxon>Pseudoduganella</taxon>
    </lineage>
</organism>
<feature type="domain" description="Bacterial type II secretion system protein E" evidence="4">
    <location>
        <begin position="377"/>
        <end position="391"/>
    </location>
</feature>
<comment type="similarity">
    <text evidence="1">Belongs to the GSP E family.</text>
</comment>
<dbReference type="InterPro" id="IPR037257">
    <property type="entry name" value="T2SS_E_N_sf"/>
</dbReference>
<dbReference type="PANTHER" id="PTHR30258:SF1">
    <property type="entry name" value="PROTEIN TRANSPORT PROTEIN HOFB HOMOLOG"/>
    <property type="match status" value="1"/>
</dbReference>
<dbReference type="InterPro" id="IPR001482">
    <property type="entry name" value="T2SS/T4SS_dom"/>
</dbReference>
<gene>
    <name evidence="5" type="ORF">FHS03_001270</name>
</gene>
<evidence type="ECO:0000313" key="5">
    <source>
        <dbReference type="EMBL" id="MBB3118239.1"/>
    </source>
</evidence>
<keyword evidence="6" id="KW-1185">Reference proteome</keyword>
<dbReference type="CDD" id="cd01129">
    <property type="entry name" value="PulE-GspE-like"/>
    <property type="match status" value="1"/>
</dbReference>
<proteinExistence type="inferred from homology"/>
<dbReference type="EMBL" id="JACHXD010000003">
    <property type="protein sequence ID" value="MBB3118239.1"/>
    <property type="molecule type" value="Genomic_DNA"/>
</dbReference>
<dbReference type="PROSITE" id="PS00662">
    <property type="entry name" value="T2SP_E"/>
    <property type="match status" value="1"/>
</dbReference>
<comment type="caution">
    <text evidence="5">The sequence shown here is derived from an EMBL/GenBank/DDBJ whole genome shotgun (WGS) entry which is preliminary data.</text>
</comment>
<dbReference type="Gene3D" id="3.30.450.90">
    <property type="match status" value="1"/>
</dbReference>
<dbReference type="PANTHER" id="PTHR30258">
    <property type="entry name" value="TYPE II SECRETION SYSTEM PROTEIN GSPE-RELATED"/>
    <property type="match status" value="1"/>
</dbReference>
<evidence type="ECO:0000256" key="1">
    <source>
        <dbReference type="ARBA" id="ARBA00006611"/>
    </source>
</evidence>
<keyword evidence="2" id="KW-0547">Nucleotide-binding</keyword>
<reference evidence="5 6" key="1">
    <citation type="submission" date="2020-08" db="EMBL/GenBank/DDBJ databases">
        <title>Genomic Encyclopedia of Type Strains, Phase III (KMG-III): the genomes of soil and plant-associated and newly described type strains.</title>
        <authorList>
            <person name="Whitman W."/>
        </authorList>
    </citation>
    <scope>NUCLEOTIDE SEQUENCE [LARGE SCALE GENOMIC DNA]</scope>
    <source>
        <strain evidence="5 6">CECT 8897</strain>
    </source>
</reference>
<dbReference type="Proteomes" id="UP000541535">
    <property type="component" value="Unassembled WGS sequence"/>
</dbReference>
<dbReference type="GO" id="GO:0016887">
    <property type="term" value="F:ATP hydrolysis activity"/>
    <property type="evidence" value="ECO:0007669"/>
    <property type="project" value="TreeGrafter"/>
</dbReference>
<dbReference type="Gene3D" id="3.40.50.300">
    <property type="entry name" value="P-loop containing nucleotide triphosphate hydrolases"/>
    <property type="match status" value="1"/>
</dbReference>
<keyword evidence="3" id="KW-0067">ATP-binding</keyword>
<evidence type="ECO:0000259" key="4">
    <source>
        <dbReference type="PROSITE" id="PS00662"/>
    </source>
</evidence>
<dbReference type="InterPro" id="IPR027417">
    <property type="entry name" value="P-loop_NTPase"/>
</dbReference>
<name>A0A7W5B817_9BURK</name>
<evidence type="ECO:0000256" key="2">
    <source>
        <dbReference type="ARBA" id="ARBA00022741"/>
    </source>
</evidence>
<evidence type="ECO:0000256" key="3">
    <source>
        <dbReference type="ARBA" id="ARBA00022840"/>
    </source>
</evidence>
<evidence type="ECO:0000313" key="6">
    <source>
        <dbReference type="Proteomes" id="UP000541535"/>
    </source>
</evidence>
<protein>
    <submittedName>
        <fullName evidence="5">General secretion pathway protein E</fullName>
    </submittedName>
</protein>
<dbReference type="SUPFAM" id="SSF160246">
    <property type="entry name" value="EspE N-terminal domain-like"/>
    <property type="match status" value="1"/>
</dbReference>
<accession>A0A7W5B817</accession>
<dbReference type="InterPro" id="IPR007831">
    <property type="entry name" value="T2SS_GspE_N"/>
</dbReference>